<dbReference type="Proteomes" id="UP001296580">
    <property type="component" value="Unassembled WGS sequence"/>
</dbReference>
<evidence type="ECO:0000313" key="5">
    <source>
        <dbReference type="EMBL" id="MCZ0690302.1"/>
    </source>
</evidence>
<dbReference type="CDD" id="cd14852">
    <property type="entry name" value="LD-carboxypeptidase"/>
    <property type="match status" value="1"/>
</dbReference>
<dbReference type="InterPro" id="IPR058193">
    <property type="entry name" value="VanY/YodJ_core_dom"/>
</dbReference>
<reference evidence="11 12" key="1">
    <citation type="journal article" date="2017" name="Genome Med.">
        <title>A novel Ruminococcus gnavus clade enriched in inflammatory bowel disease patients.</title>
        <authorList>
            <person name="Hall A.B."/>
            <person name="Yassour M."/>
            <person name="Sauk J."/>
            <person name="Garner A."/>
            <person name="Jiang X."/>
            <person name="Arthur T."/>
            <person name="Lagoudas G.K."/>
            <person name="Vatanen T."/>
            <person name="Fornelos N."/>
            <person name="Wilson R."/>
            <person name="Bertha M."/>
            <person name="Cohen M."/>
            <person name="Garber J."/>
            <person name="Khalili H."/>
            <person name="Gevers D."/>
            <person name="Ananthakrishnan A.N."/>
            <person name="Kugathasan S."/>
            <person name="Lander E.S."/>
            <person name="Blainey P."/>
            <person name="Vlamakis H."/>
            <person name="Xavier R.J."/>
            <person name="Huttenhower C."/>
        </authorList>
    </citation>
    <scope>NUCLEOTIDE SEQUENCE [LARGE SCALE GENOMIC DNA]</scope>
    <source>
        <strain evidence="8 12">RJX1118</strain>
        <strain evidence="9 13">RJX1124</strain>
        <strain evidence="10 11">RJX1128</strain>
    </source>
</reference>
<dbReference type="EMBL" id="JAAIRY010000019">
    <property type="protein sequence ID" value="NSI65820.1"/>
    <property type="molecule type" value="Genomic_DNA"/>
</dbReference>
<evidence type="ECO:0000313" key="4">
    <source>
        <dbReference type="EMBL" id="MCZ0667744.1"/>
    </source>
</evidence>
<evidence type="ECO:0000259" key="3">
    <source>
        <dbReference type="Pfam" id="PF02557"/>
    </source>
</evidence>
<evidence type="ECO:0000313" key="10">
    <source>
        <dbReference type="EMBL" id="PLT87416.1"/>
    </source>
</evidence>
<feature type="coiled-coil region" evidence="1">
    <location>
        <begin position="39"/>
        <end position="76"/>
    </location>
</feature>
<dbReference type="Proteomes" id="UP001296581">
    <property type="component" value="Unassembled WGS sequence"/>
</dbReference>
<dbReference type="EMBL" id="JAPRBD010000012">
    <property type="protein sequence ID" value="MCZ0690302.1"/>
    <property type="molecule type" value="Genomic_DNA"/>
</dbReference>
<dbReference type="Gene3D" id="3.30.1380.10">
    <property type="match status" value="1"/>
</dbReference>
<dbReference type="Proteomes" id="UP000234891">
    <property type="component" value="Unassembled WGS sequence"/>
</dbReference>
<dbReference type="EMBL" id="NIHM01000016">
    <property type="protein sequence ID" value="PLT53809.1"/>
    <property type="molecule type" value="Genomic_DNA"/>
</dbReference>
<evidence type="ECO:0000313" key="11">
    <source>
        <dbReference type="Proteomes" id="UP000234840"/>
    </source>
</evidence>
<evidence type="ECO:0000313" key="8">
    <source>
        <dbReference type="EMBL" id="PLT53809.1"/>
    </source>
</evidence>
<evidence type="ECO:0000256" key="2">
    <source>
        <dbReference type="SAM" id="Phobius"/>
    </source>
</evidence>
<keyword evidence="1" id="KW-0175">Coiled coil</keyword>
<dbReference type="Proteomes" id="UP001079535">
    <property type="component" value="Unassembled WGS sequence"/>
</dbReference>
<dbReference type="RefSeq" id="WP_022037113.1">
    <property type="nucleotide sequence ID" value="NZ_BAABXJ010000001.1"/>
</dbReference>
<reference evidence="4" key="4">
    <citation type="submission" date="2022-11" db="EMBL/GenBank/DDBJ databases">
        <title>Temperate bacteriophages infecting mucin-degrading bacterium Ruminococcus gnavus from the human gut.</title>
        <authorList>
            <person name="Buttimer C."/>
        </authorList>
    </citation>
    <scope>NUCLEOTIDE SEQUENCE</scope>
    <source>
        <strain evidence="4">CCUG 49994</strain>
        <strain evidence="5">CCUG 52279</strain>
    </source>
</reference>
<evidence type="ECO:0000313" key="6">
    <source>
        <dbReference type="EMBL" id="NSI59407.1"/>
    </source>
</evidence>
<dbReference type="InterPro" id="IPR052179">
    <property type="entry name" value="DD-CPase-like"/>
</dbReference>
<evidence type="ECO:0000313" key="9">
    <source>
        <dbReference type="EMBL" id="PLT72691.1"/>
    </source>
</evidence>
<reference evidence="6" key="2">
    <citation type="journal article" date="2020" name="Cell Host Microbe">
        <title>Functional and Genomic Variation between Human-Derived Isolates of Lachnospiraceae Reveals Inter- and Intra-Species Diversity.</title>
        <authorList>
            <person name="Sorbara M.T."/>
            <person name="Littmann E.R."/>
            <person name="Fontana E."/>
            <person name="Moody T.U."/>
            <person name="Kohout C.E."/>
            <person name="Gjonbalaj M."/>
            <person name="Eaton V."/>
            <person name="Seok R."/>
            <person name="Leiner I.M."/>
            <person name="Pamer E.G."/>
        </authorList>
    </citation>
    <scope>NUCLEOTIDE SEQUENCE</scope>
    <source>
        <strain evidence="7">MSK.11.9</strain>
        <strain evidence="6">MSK.15.32</strain>
    </source>
</reference>
<dbReference type="GO" id="GO:0004180">
    <property type="term" value="F:carboxypeptidase activity"/>
    <property type="evidence" value="ECO:0007669"/>
    <property type="project" value="UniProtKB-KW"/>
</dbReference>
<dbReference type="EMBL" id="JAAIRV010000031">
    <property type="protein sequence ID" value="NSI59407.1"/>
    <property type="molecule type" value="Genomic_DNA"/>
</dbReference>
<dbReference type="EMBL" id="NIHS01000011">
    <property type="protein sequence ID" value="PLT72691.1"/>
    <property type="molecule type" value="Genomic_DNA"/>
</dbReference>
<keyword evidence="2" id="KW-1133">Transmembrane helix</keyword>
<dbReference type="Proteomes" id="UP001076974">
    <property type="component" value="Unassembled WGS sequence"/>
</dbReference>
<sequence length="263" mass="29986">MARVNRKAKKILITGMILGAAAGILLTFLAANSKMHDKNDEIKTVKAKYEKEAKSLKKQLKEAKNEQKEVNLQSNEWNLLLVNSSYPLAADYSPELTAVDDEDHKVDSRIVESVNKMLQDAKTAGMNLKIISAYRSYDDQKNVFNDTMQSWLSQGYSYLDSYDETKKSVAVPGTSEHATGLALDITSESNQTLDETQAQTQEQQWLMKNCQNYGFILRYPKDKTDITQYIYEPWHYRYVGEEAAKAIMKKGITLEEYLAQIQK</sequence>
<evidence type="ECO:0000313" key="13">
    <source>
        <dbReference type="Proteomes" id="UP000234891"/>
    </source>
</evidence>
<accession>A0A2N5NGF1</accession>
<evidence type="ECO:0000256" key="1">
    <source>
        <dbReference type="SAM" id="Coils"/>
    </source>
</evidence>
<keyword evidence="8" id="KW-0121">Carboxypeptidase</keyword>
<dbReference type="EMBL" id="NIHW01000013">
    <property type="protein sequence ID" value="PLT87416.1"/>
    <property type="molecule type" value="Genomic_DNA"/>
</dbReference>
<dbReference type="AlphaFoldDB" id="A0A2N5NGF1"/>
<dbReference type="EMBL" id="JAPRAY010000011">
    <property type="protein sequence ID" value="MCZ0667744.1"/>
    <property type="molecule type" value="Genomic_DNA"/>
</dbReference>
<evidence type="ECO:0000313" key="7">
    <source>
        <dbReference type="EMBL" id="NSI65820.1"/>
    </source>
</evidence>
<keyword evidence="8" id="KW-0645">Protease</keyword>
<dbReference type="Proteomes" id="UP000234849">
    <property type="component" value="Unassembled WGS sequence"/>
</dbReference>
<dbReference type="InterPro" id="IPR003709">
    <property type="entry name" value="VanY-like_core_dom"/>
</dbReference>
<keyword evidence="8" id="KW-0378">Hydrolase</keyword>
<dbReference type="GO" id="GO:0006508">
    <property type="term" value="P:proteolysis"/>
    <property type="evidence" value="ECO:0007669"/>
    <property type="project" value="InterPro"/>
</dbReference>
<name>A0A2N5NGF1_MEDGN</name>
<feature type="domain" description="D-alanyl-D-alanine carboxypeptidase-like core" evidence="3">
    <location>
        <begin position="104"/>
        <end position="240"/>
    </location>
</feature>
<comment type="caution">
    <text evidence="8">The sequence shown here is derived from an EMBL/GenBank/DDBJ whole genome shotgun (WGS) entry which is preliminary data.</text>
</comment>
<dbReference type="SUPFAM" id="SSF55166">
    <property type="entry name" value="Hedgehog/DD-peptidase"/>
    <property type="match status" value="1"/>
</dbReference>
<dbReference type="Pfam" id="PF02557">
    <property type="entry name" value="VanY"/>
    <property type="match status" value="1"/>
</dbReference>
<keyword evidence="2" id="KW-0812">Transmembrane</keyword>
<gene>
    <name evidence="8" type="ORF">CDL18_11420</name>
    <name evidence="10" type="ORF">CDL20_06645</name>
    <name evidence="9" type="ORF">CDL26_07865</name>
    <name evidence="7" type="ORF">G4981_11120</name>
    <name evidence="6" type="ORF">G4993_13505</name>
    <name evidence="5" type="ORF">OZZ16_10340</name>
    <name evidence="4" type="ORF">OZZ17_09310</name>
</gene>
<feature type="transmembrane region" description="Helical" evidence="2">
    <location>
        <begin position="12"/>
        <end position="31"/>
    </location>
</feature>
<keyword evidence="2" id="KW-0472">Membrane</keyword>
<protein>
    <submittedName>
        <fullName evidence="8">D-Ala-D-Ala carboxypeptidase VanY</fullName>
    </submittedName>
    <submittedName>
        <fullName evidence="4">M15 family metallopeptidase</fullName>
    </submittedName>
</protein>
<dbReference type="PANTHER" id="PTHR34385:SF1">
    <property type="entry name" value="PEPTIDOGLYCAN L-ALANYL-D-GLUTAMATE ENDOPEPTIDASE CWLK"/>
    <property type="match status" value="1"/>
</dbReference>
<dbReference type="PANTHER" id="PTHR34385">
    <property type="entry name" value="D-ALANYL-D-ALANINE CARBOXYPEPTIDASE"/>
    <property type="match status" value="1"/>
</dbReference>
<organism evidence="8 12">
    <name type="scientific">Mediterraneibacter gnavus</name>
    <name type="common">Ruminococcus gnavus</name>
    <dbReference type="NCBI Taxonomy" id="33038"/>
    <lineage>
        <taxon>Bacteria</taxon>
        <taxon>Bacillati</taxon>
        <taxon>Bacillota</taxon>
        <taxon>Clostridia</taxon>
        <taxon>Lachnospirales</taxon>
        <taxon>Lachnospiraceae</taxon>
        <taxon>Mediterraneibacter</taxon>
    </lineage>
</organism>
<proteinExistence type="predicted"/>
<dbReference type="Proteomes" id="UP000234840">
    <property type="component" value="Unassembled WGS sequence"/>
</dbReference>
<reference evidence="6" key="3">
    <citation type="submission" date="2020-02" db="EMBL/GenBank/DDBJ databases">
        <authorList>
            <person name="Littmann E."/>
            <person name="Sorbara M."/>
        </authorList>
    </citation>
    <scope>NUCLEOTIDE SEQUENCE</scope>
    <source>
        <strain evidence="7">MSK.11.9</strain>
        <strain evidence="6">MSK.15.32</strain>
    </source>
</reference>
<dbReference type="InterPro" id="IPR009045">
    <property type="entry name" value="Zn_M74/Hedgehog-like"/>
</dbReference>
<evidence type="ECO:0000313" key="12">
    <source>
        <dbReference type="Proteomes" id="UP000234849"/>
    </source>
</evidence>